<dbReference type="Proteomes" id="UP000663846">
    <property type="component" value="Unassembled WGS sequence"/>
</dbReference>
<evidence type="ECO:0000313" key="1">
    <source>
        <dbReference type="EMBL" id="CAE6438497.1"/>
    </source>
</evidence>
<gene>
    <name evidence="1" type="ORF">RDB_LOCUS125050</name>
</gene>
<comment type="caution">
    <text evidence="1">The sequence shown here is derived from an EMBL/GenBank/DDBJ whole genome shotgun (WGS) entry which is preliminary data.</text>
</comment>
<organism evidence="1 2">
    <name type="scientific">Rhizoctonia solani</name>
    <dbReference type="NCBI Taxonomy" id="456999"/>
    <lineage>
        <taxon>Eukaryota</taxon>
        <taxon>Fungi</taxon>
        <taxon>Dikarya</taxon>
        <taxon>Basidiomycota</taxon>
        <taxon>Agaricomycotina</taxon>
        <taxon>Agaricomycetes</taxon>
        <taxon>Cantharellales</taxon>
        <taxon>Ceratobasidiaceae</taxon>
        <taxon>Rhizoctonia</taxon>
    </lineage>
</organism>
<dbReference type="EMBL" id="CAJMWS010000369">
    <property type="protein sequence ID" value="CAE6438497.1"/>
    <property type="molecule type" value="Genomic_DNA"/>
</dbReference>
<dbReference type="AlphaFoldDB" id="A0A8H3AQR5"/>
<evidence type="ECO:0000313" key="2">
    <source>
        <dbReference type="Proteomes" id="UP000663846"/>
    </source>
</evidence>
<accession>A0A8H3AQR5</accession>
<name>A0A8H3AQR5_9AGAM</name>
<reference evidence="1" key="1">
    <citation type="submission" date="2021-01" db="EMBL/GenBank/DDBJ databases">
        <authorList>
            <person name="Kaushik A."/>
        </authorList>
    </citation>
    <scope>NUCLEOTIDE SEQUENCE</scope>
    <source>
        <strain evidence="1">AG1-1C</strain>
    </source>
</reference>
<sequence length="209" mass="23092">MGLKYVGQHRAAAAAAGGLLFDLTATHQNWNLPVSLSAMLTAYSTARAWAMPIMAAQNAFTSFTLKNVDDWAESTQATRPNPGHFPTFVKYSPFFTGIMLVAGNTESTDARCWEQVLTQDQLKNMDVDKKALYGDNGMLLQDLISYCNGKLFTSSDNTLILCNDRDRYFAFSVTMTVPAGTEPDISKFKFDADVIIVHVVSVDIVKRRS</sequence>
<proteinExistence type="predicted"/>
<protein>
    <submittedName>
        <fullName evidence="1">Uncharacterized protein</fullName>
    </submittedName>
</protein>